<evidence type="ECO:0000256" key="1">
    <source>
        <dbReference type="SAM" id="SignalP"/>
    </source>
</evidence>
<evidence type="ECO:0000313" key="4">
    <source>
        <dbReference type="Proteomes" id="UP001337655"/>
    </source>
</evidence>
<reference evidence="3 4" key="1">
    <citation type="submission" date="2023-08" db="EMBL/GenBank/DDBJ databases">
        <title>Black Yeasts Isolated from many extreme environments.</title>
        <authorList>
            <person name="Coleine C."/>
            <person name="Stajich J.E."/>
            <person name="Selbmann L."/>
        </authorList>
    </citation>
    <scope>NUCLEOTIDE SEQUENCE [LARGE SCALE GENOMIC DNA]</scope>
    <source>
        <strain evidence="3 4">CCFEE 5935</strain>
    </source>
</reference>
<accession>A0AAV9PQC1</accession>
<evidence type="ECO:0000313" key="3">
    <source>
        <dbReference type="EMBL" id="KAK5175239.1"/>
    </source>
</evidence>
<dbReference type="RefSeq" id="XP_064663877.1">
    <property type="nucleotide sequence ID" value="XM_064797643.1"/>
</dbReference>
<dbReference type="SMART" id="SM00321">
    <property type="entry name" value="WSC"/>
    <property type="match status" value="1"/>
</dbReference>
<proteinExistence type="predicted"/>
<feature type="domain" description="WSC" evidence="2">
    <location>
        <begin position="108"/>
        <end position="217"/>
    </location>
</feature>
<dbReference type="Proteomes" id="UP001337655">
    <property type="component" value="Unassembled WGS sequence"/>
</dbReference>
<dbReference type="EMBL" id="JAVRRT010000001">
    <property type="protein sequence ID" value="KAK5175239.1"/>
    <property type="molecule type" value="Genomic_DNA"/>
</dbReference>
<feature type="signal peptide" evidence="1">
    <location>
        <begin position="1"/>
        <end position="18"/>
    </location>
</feature>
<dbReference type="PROSITE" id="PS51212">
    <property type="entry name" value="WSC"/>
    <property type="match status" value="1"/>
</dbReference>
<keyword evidence="4" id="KW-1185">Reference proteome</keyword>
<dbReference type="AlphaFoldDB" id="A0AAV9PQC1"/>
<sequence>MACKTFLIAAIAVSSVLGQCTHSHDHEMRCTIPKTSVNAERDANSFVTSTSTKEVCTGDVCNTIPHTIVSAATVSTTLSDPMPVESTAKSTTTAASPEIVGGPEEIEGCAYIGCYDDDGSAPTLELQHLGVDSYSMTREKCVGTCLNDGWAYAGVEFGRYCFCGNEITSPHVIVTGNKTVPYYGDILQTCSDPKYTCTGDEMQQCGGFLTISIYHCPSMDKDEHKEHGIGPAQ</sequence>
<organism evidence="3 4">
    <name type="scientific">Saxophila tyrrhenica</name>
    <dbReference type="NCBI Taxonomy" id="1690608"/>
    <lineage>
        <taxon>Eukaryota</taxon>
        <taxon>Fungi</taxon>
        <taxon>Dikarya</taxon>
        <taxon>Ascomycota</taxon>
        <taxon>Pezizomycotina</taxon>
        <taxon>Dothideomycetes</taxon>
        <taxon>Dothideomycetidae</taxon>
        <taxon>Mycosphaerellales</taxon>
        <taxon>Extremaceae</taxon>
        <taxon>Saxophila</taxon>
    </lineage>
</organism>
<dbReference type="InterPro" id="IPR002889">
    <property type="entry name" value="WSC_carb-bd"/>
</dbReference>
<dbReference type="GeneID" id="89921727"/>
<dbReference type="Pfam" id="PF01822">
    <property type="entry name" value="WSC"/>
    <property type="match status" value="1"/>
</dbReference>
<protein>
    <recommendedName>
        <fullName evidence="2">WSC domain-containing protein</fullName>
    </recommendedName>
</protein>
<comment type="caution">
    <text evidence="3">The sequence shown here is derived from an EMBL/GenBank/DDBJ whole genome shotgun (WGS) entry which is preliminary data.</text>
</comment>
<gene>
    <name evidence="3" type="ORF">LTR77_000376</name>
</gene>
<keyword evidence="1" id="KW-0732">Signal</keyword>
<name>A0AAV9PQC1_9PEZI</name>
<evidence type="ECO:0000259" key="2">
    <source>
        <dbReference type="PROSITE" id="PS51212"/>
    </source>
</evidence>
<feature type="chain" id="PRO_5043922801" description="WSC domain-containing protein" evidence="1">
    <location>
        <begin position="19"/>
        <end position="233"/>
    </location>
</feature>